<dbReference type="InterPro" id="IPR023298">
    <property type="entry name" value="ATPase_P-typ_TM_dom_sf"/>
</dbReference>
<dbReference type="Proteomes" id="UP001160390">
    <property type="component" value="Unassembled WGS sequence"/>
</dbReference>
<dbReference type="AlphaFoldDB" id="A0AA35Q0X4"/>
<evidence type="ECO:0000259" key="1">
    <source>
        <dbReference type="Pfam" id="PF00690"/>
    </source>
</evidence>
<name>A0AA35Q0X4_9HYPO</name>
<feature type="domain" description="Cation-transporting P-type ATPase N-terminal" evidence="1">
    <location>
        <begin position="19"/>
        <end position="60"/>
    </location>
</feature>
<evidence type="ECO:0000313" key="3">
    <source>
        <dbReference type="Proteomes" id="UP001160390"/>
    </source>
</evidence>
<evidence type="ECO:0000313" key="2">
    <source>
        <dbReference type="EMBL" id="CAI6091623.1"/>
    </source>
</evidence>
<dbReference type="EMBL" id="CABFNP030001191">
    <property type="protein sequence ID" value="CAI6091623.1"/>
    <property type="molecule type" value="Genomic_DNA"/>
</dbReference>
<accession>A0AA35Q0X4</accession>
<proteinExistence type="predicted"/>
<gene>
    <name evidence="2" type="ORF">CCHLO57077_00014683</name>
</gene>
<comment type="caution">
    <text evidence="2">The sequence shown here is derived from an EMBL/GenBank/DDBJ whole genome shotgun (WGS) entry which is preliminary data.</text>
</comment>
<dbReference type="Pfam" id="PF00690">
    <property type="entry name" value="Cation_ATPase_N"/>
    <property type="match status" value="1"/>
</dbReference>
<protein>
    <recommendedName>
        <fullName evidence="1">Cation-transporting P-type ATPase N-terminal domain-containing protein</fullName>
    </recommendedName>
</protein>
<reference evidence="2" key="1">
    <citation type="submission" date="2023-01" db="EMBL/GenBank/DDBJ databases">
        <authorList>
            <person name="Piombo E."/>
        </authorList>
    </citation>
    <scope>NUCLEOTIDE SEQUENCE</scope>
</reference>
<organism evidence="2 3">
    <name type="scientific">Clonostachys chloroleuca</name>
    <dbReference type="NCBI Taxonomy" id="1926264"/>
    <lineage>
        <taxon>Eukaryota</taxon>
        <taxon>Fungi</taxon>
        <taxon>Dikarya</taxon>
        <taxon>Ascomycota</taxon>
        <taxon>Pezizomycotina</taxon>
        <taxon>Sordariomycetes</taxon>
        <taxon>Hypocreomycetidae</taxon>
        <taxon>Hypocreales</taxon>
        <taxon>Bionectriaceae</taxon>
        <taxon>Clonostachys</taxon>
    </lineage>
</organism>
<sequence length="65" mass="7071">MPKSQTVITAEYPKHPFLLTVEETAQALNTDIDKGLTTAQVNELHSKYPPNELDVGGTVPCSSML</sequence>
<dbReference type="InterPro" id="IPR004014">
    <property type="entry name" value="ATPase_P-typ_cation-transptr_N"/>
</dbReference>
<dbReference type="SUPFAM" id="SSF81665">
    <property type="entry name" value="Calcium ATPase, transmembrane domain M"/>
    <property type="match status" value="1"/>
</dbReference>
<keyword evidence="3" id="KW-1185">Reference proteome</keyword>